<evidence type="ECO:0000313" key="2">
    <source>
        <dbReference type="Proteomes" id="UP000003973"/>
    </source>
</evidence>
<dbReference type="Proteomes" id="UP000003973">
    <property type="component" value="Unassembled WGS sequence"/>
</dbReference>
<dbReference type="RefSeq" id="WP_020995036.1">
    <property type="nucleotide sequence ID" value="NZ_CABMNL010000001.1"/>
</dbReference>
<name>C3X3L2_9BURK</name>
<dbReference type="HOGENOM" id="CLU_2618647_0_0_4"/>
<reference evidence="1" key="1">
    <citation type="submission" date="2011-10" db="EMBL/GenBank/DDBJ databases">
        <title>The Genome Sequence of Oxalobacter formigenes HOxBLS.</title>
        <authorList>
            <consortium name="The Broad Institute Genome Sequencing Platform"/>
            <person name="Earl A."/>
            <person name="Ward D."/>
            <person name="Feldgarden M."/>
            <person name="Gevers D."/>
            <person name="Allison M.J."/>
            <person name="Humphrey S."/>
            <person name="Young S.K."/>
            <person name="Zeng Q."/>
            <person name="Gargeya S."/>
            <person name="Fitzgerald M."/>
            <person name="Haas B."/>
            <person name="Abouelleil A."/>
            <person name="Alvarado L."/>
            <person name="Arachchi H.M."/>
            <person name="Berlin A."/>
            <person name="Brown A."/>
            <person name="Chapman S.B."/>
            <person name="Chen Z."/>
            <person name="Dunbar C."/>
            <person name="Freedman E."/>
            <person name="Gearin G."/>
            <person name="Goldberg J."/>
            <person name="Griggs A."/>
            <person name="Gujja S."/>
            <person name="Heiman D."/>
            <person name="Howarth C."/>
            <person name="Larson L."/>
            <person name="Lui A."/>
            <person name="MacDonald P.J.P."/>
            <person name="Montmayeur A."/>
            <person name="Murphy C."/>
            <person name="Neiman D."/>
            <person name="Pearson M."/>
            <person name="Priest M."/>
            <person name="Roberts A."/>
            <person name="Saif S."/>
            <person name="Shea T."/>
            <person name="Shenoy N."/>
            <person name="Sisk P."/>
            <person name="Stolte C."/>
            <person name="Sykes S."/>
            <person name="Wortman J."/>
            <person name="Nusbaum C."/>
            <person name="Birren B."/>
        </authorList>
    </citation>
    <scope>NUCLEOTIDE SEQUENCE [LARGE SCALE GENOMIC DNA]</scope>
    <source>
        <strain evidence="1">HOxBLS</strain>
    </source>
</reference>
<sequence>MISLIAELKDKYGIEIIEGERFKQALYNGRLTDTQDQLRDKIEFAITHYPKKDIVITTCESDETSPEPFAYAVITPAL</sequence>
<dbReference type="EMBL" id="ACDP02000021">
    <property type="protein sequence ID" value="EEO27798.2"/>
    <property type="molecule type" value="Genomic_DNA"/>
</dbReference>
<accession>C3X3L2</accession>
<proteinExistence type="predicted"/>
<comment type="caution">
    <text evidence="1">The sequence shown here is derived from an EMBL/GenBank/DDBJ whole genome shotgun (WGS) entry which is preliminary data.</text>
</comment>
<protein>
    <submittedName>
        <fullName evidence="1">Uncharacterized protein</fullName>
    </submittedName>
</protein>
<organism evidence="1 2">
    <name type="scientific">Oxalobacter paraformigenes</name>
    <dbReference type="NCBI Taxonomy" id="556268"/>
    <lineage>
        <taxon>Bacteria</taxon>
        <taxon>Pseudomonadati</taxon>
        <taxon>Pseudomonadota</taxon>
        <taxon>Betaproteobacteria</taxon>
        <taxon>Burkholderiales</taxon>
        <taxon>Oxalobacteraceae</taxon>
        <taxon>Oxalobacter</taxon>
    </lineage>
</organism>
<dbReference type="AlphaFoldDB" id="C3X3L2"/>
<gene>
    <name evidence="1" type="ORF">OFAG_00951</name>
</gene>
<evidence type="ECO:0000313" key="1">
    <source>
        <dbReference type="EMBL" id="EEO27798.2"/>
    </source>
</evidence>
<keyword evidence="2" id="KW-1185">Reference proteome</keyword>